<dbReference type="CTD" id="648791"/>
<dbReference type="RefSeq" id="XP_033790670.1">
    <property type="nucleotide sequence ID" value="XM_033934779.1"/>
</dbReference>
<reference evidence="2 3" key="1">
    <citation type="submission" date="2025-04" db="UniProtKB">
        <authorList>
            <consortium name="RefSeq"/>
        </authorList>
    </citation>
    <scope>IDENTIFICATION</scope>
</reference>
<dbReference type="RefSeq" id="XP_033790669.1">
    <property type="nucleotide sequence ID" value="XM_033934778.1"/>
</dbReference>
<name>A0A6P8Q5W6_GEOSA</name>
<proteinExistence type="predicted"/>
<keyword evidence="1" id="KW-1185">Reference proteome</keyword>
<organism evidence="1 3">
    <name type="scientific">Geotrypetes seraphini</name>
    <name type="common">Gaboon caecilian</name>
    <name type="synonym">Caecilia seraphini</name>
    <dbReference type="NCBI Taxonomy" id="260995"/>
    <lineage>
        <taxon>Eukaryota</taxon>
        <taxon>Metazoa</taxon>
        <taxon>Chordata</taxon>
        <taxon>Craniata</taxon>
        <taxon>Vertebrata</taxon>
        <taxon>Euteleostomi</taxon>
        <taxon>Amphibia</taxon>
        <taxon>Gymnophiona</taxon>
        <taxon>Geotrypetes</taxon>
    </lineage>
</organism>
<evidence type="ECO:0000313" key="1">
    <source>
        <dbReference type="Proteomes" id="UP000515159"/>
    </source>
</evidence>
<dbReference type="Proteomes" id="UP000515159">
    <property type="component" value="Chromosome 2"/>
</dbReference>
<dbReference type="OrthoDB" id="1881at2759"/>
<dbReference type="AlphaFoldDB" id="A0A6P8Q5W6"/>
<gene>
    <name evidence="2 3 4" type="primary">PPP1R3G</name>
</gene>
<evidence type="ECO:0000313" key="3">
    <source>
        <dbReference type="RefSeq" id="XP_033790670.1"/>
    </source>
</evidence>
<evidence type="ECO:0000313" key="4">
    <source>
        <dbReference type="RefSeq" id="XP_033790671.1"/>
    </source>
</evidence>
<accession>A0A6P8Q5W6</accession>
<dbReference type="GeneID" id="117355765"/>
<protein>
    <submittedName>
        <fullName evidence="2 3">Protein phosphatase 1 regulatory subunit 3G</fullName>
    </submittedName>
</protein>
<dbReference type="RefSeq" id="XP_033790671.1">
    <property type="nucleotide sequence ID" value="XM_033934780.1"/>
</dbReference>
<sequence length="213" mass="23852">MAYQEDPGGIFNYWRVGPHRSEKSPVPLGLYWSKDTKPASGLDRWTSHLTHHPAGNTAQSSYRSPVGLFLAQEEQHIPLRRTLSMSVSPMALLQPAPSQRACCKCKKKVRFADSMGLSLTSVKLFTSSEEEPCISPTLFSGLKRLTLPDRTLDDLLISNMWDSSTSFRGKLSGIGSARTSSPIFLTPEYFPALTAEARNEEDLVERMRRDLLY</sequence>
<evidence type="ECO:0000313" key="2">
    <source>
        <dbReference type="RefSeq" id="XP_033790669.1"/>
    </source>
</evidence>
<dbReference type="KEGG" id="gsh:117355765"/>